<dbReference type="Gramene" id="TVU17107">
    <property type="protein sequence ID" value="TVU17107"/>
    <property type="gene ID" value="EJB05_33121"/>
</dbReference>
<name>A0A5J9U0Y7_9POAL</name>
<evidence type="ECO:0000313" key="2">
    <source>
        <dbReference type="Proteomes" id="UP000324897"/>
    </source>
</evidence>
<dbReference type="EMBL" id="RWGY01000029">
    <property type="protein sequence ID" value="TVU17107.1"/>
    <property type="molecule type" value="Genomic_DNA"/>
</dbReference>
<proteinExistence type="predicted"/>
<keyword evidence="2" id="KW-1185">Reference proteome</keyword>
<sequence>MKSVFLTGRTEDQRAVTVKKLLLKSLRVKVTSIAYKLLNPPVPCLWSIWFITPYNVRLDPAWNGFHA</sequence>
<feature type="non-terminal residue" evidence="1">
    <location>
        <position position="1"/>
    </location>
</feature>
<comment type="caution">
    <text evidence="1">The sequence shown here is derived from an EMBL/GenBank/DDBJ whole genome shotgun (WGS) entry which is preliminary data.</text>
</comment>
<accession>A0A5J9U0Y7</accession>
<dbReference type="AlphaFoldDB" id="A0A5J9U0Y7"/>
<protein>
    <submittedName>
        <fullName evidence="1">Uncharacterized protein</fullName>
    </submittedName>
</protein>
<organism evidence="1 2">
    <name type="scientific">Eragrostis curvula</name>
    <name type="common">weeping love grass</name>
    <dbReference type="NCBI Taxonomy" id="38414"/>
    <lineage>
        <taxon>Eukaryota</taxon>
        <taxon>Viridiplantae</taxon>
        <taxon>Streptophyta</taxon>
        <taxon>Embryophyta</taxon>
        <taxon>Tracheophyta</taxon>
        <taxon>Spermatophyta</taxon>
        <taxon>Magnoliopsida</taxon>
        <taxon>Liliopsida</taxon>
        <taxon>Poales</taxon>
        <taxon>Poaceae</taxon>
        <taxon>PACMAD clade</taxon>
        <taxon>Chloridoideae</taxon>
        <taxon>Eragrostideae</taxon>
        <taxon>Eragrostidinae</taxon>
        <taxon>Eragrostis</taxon>
    </lineage>
</organism>
<dbReference type="Proteomes" id="UP000324897">
    <property type="component" value="Chromosome 7"/>
</dbReference>
<evidence type="ECO:0000313" key="1">
    <source>
        <dbReference type="EMBL" id="TVU17107.1"/>
    </source>
</evidence>
<gene>
    <name evidence="1" type="ORF">EJB05_33121</name>
</gene>
<reference evidence="1 2" key="1">
    <citation type="journal article" date="2019" name="Sci. Rep.">
        <title>A high-quality genome of Eragrostis curvula grass provides insights into Poaceae evolution and supports new strategies to enhance forage quality.</title>
        <authorList>
            <person name="Carballo J."/>
            <person name="Santos B.A.C.M."/>
            <person name="Zappacosta D."/>
            <person name="Garbus I."/>
            <person name="Selva J.P."/>
            <person name="Gallo C.A."/>
            <person name="Diaz A."/>
            <person name="Albertini E."/>
            <person name="Caccamo M."/>
            <person name="Echenique V."/>
        </authorList>
    </citation>
    <scope>NUCLEOTIDE SEQUENCE [LARGE SCALE GENOMIC DNA]</scope>
    <source>
        <strain evidence="2">cv. Victoria</strain>
        <tissue evidence="1">Leaf</tissue>
    </source>
</reference>